<keyword evidence="2" id="KW-1185">Reference proteome</keyword>
<proteinExistence type="predicted"/>
<feature type="non-terminal residue" evidence="1">
    <location>
        <position position="1"/>
    </location>
</feature>
<feature type="non-terminal residue" evidence="1">
    <location>
        <position position="105"/>
    </location>
</feature>
<reference evidence="1 2" key="1">
    <citation type="submission" date="2022-05" db="EMBL/GenBank/DDBJ databases">
        <authorList>
            <consortium name="Genoscope - CEA"/>
            <person name="William W."/>
        </authorList>
    </citation>
    <scope>NUCLEOTIDE SEQUENCE [LARGE SCALE GENOMIC DNA]</scope>
</reference>
<name>A0AAU9XBZ6_9CNID</name>
<dbReference type="Proteomes" id="UP001159428">
    <property type="component" value="Unassembled WGS sequence"/>
</dbReference>
<dbReference type="AlphaFoldDB" id="A0AAU9XBZ6"/>
<dbReference type="EMBL" id="CALNXJ010000038">
    <property type="protein sequence ID" value="CAH3143590.1"/>
    <property type="molecule type" value="Genomic_DNA"/>
</dbReference>
<dbReference type="Gene3D" id="3.30.460.90">
    <property type="match status" value="1"/>
</dbReference>
<sequence length="105" mass="12171">YINAKFLLRVSEFFAIMSYIVERLEEKARFKNESEAELIRERLEILVDSIVTQMEKHDSRFQSTLVKSGSVYEGTKVCKPNEFDFMVKITPLTDKPSILQSSCAK</sequence>
<gene>
    <name evidence="1" type="ORF">PMEA_00020625</name>
</gene>
<organism evidence="1 2">
    <name type="scientific">Pocillopora meandrina</name>
    <dbReference type="NCBI Taxonomy" id="46732"/>
    <lineage>
        <taxon>Eukaryota</taxon>
        <taxon>Metazoa</taxon>
        <taxon>Cnidaria</taxon>
        <taxon>Anthozoa</taxon>
        <taxon>Hexacorallia</taxon>
        <taxon>Scleractinia</taxon>
        <taxon>Astrocoeniina</taxon>
        <taxon>Pocilloporidae</taxon>
        <taxon>Pocillopora</taxon>
    </lineage>
</organism>
<comment type="caution">
    <text evidence="1">The sequence shown here is derived from an EMBL/GenBank/DDBJ whole genome shotgun (WGS) entry which is preliminary data.</text>
</comment>
<evidence type="ECO:0000313" key="1">
    <source>
        <dbReference type="EMBL" id="CAH3143590.1"/>
    </source>
</evidence>
<protein>
    <submittedName>
        <fullName evidence="1">Uncharacterized protein</fullName>
    </submittedName>
</protein>
<evidence type="ECO:0000313" key="2">
    <source>
        <dbReference type="Proteomes" id="UP001159428"/>
    </source>
</evidence>
<accession>A0AAU9XBZ6</accession>